<evidence type="ECO:0000256" key="1">
    <source>
        <dbReference type="ARBA" id="ARBA00022452"/>
    </source>
</evidence>
<dbReference type="Gene3D" id="2.40.160.50">
    <property type="entry name" value="membrane protein fhac: a member of the omp85/tpsb transporter family"/>
    <property type="match status" value="1"/>
</dbReference>
<keyword evidence="3" id="KW-0998">Cell outer membrane</keyword>
<dbReference type="EMBL" id="SRXU01000003">
    <property type="protein sequence ID" value="TGX43380.1"/>
    <property type="molecule type" value="Genomic_DNA"/>
</dbReference>
<keyword evidence="2" id="KW-0812">Transmembrane</keyword>
<dbReference type="GO" id="GO:0046819">
    <property type="term" value="P:protein secretion by the type V secretion system"/>
    <property type="evidence" value="ECO:0007669"/>
    <property type="project" value="TreeGrafter"/>
</dbReference>
<evidence type="ECO:0000259" key="6">
    <source>
        <dbReference type="Pfam" id="PF08479"/>
    </source>
</evidence>
<dbReference type="Gene3D" id="3.10.20.310">
    <property type="entry name" value="membrane protein fhac"/>
    <property type="match status" value="1"/>
</dbReference>
<dbReference type="InterPro" id="IPR051544">
    <property type="entry name" value="TPS_OM_transporter"/>
</dbReference>
<feature type="domain" description="Haemolysin activator HlyB C-terminal" evidence="5">
    <location>
        <begin position="314"/>
        <end position="595"/>
    </location>
</feature>
<feature type="compositionally biased region" description="Basic and acidic residues" evidence="4">
    <location>
        <begin position="52"/>
        <end position="63"/>
    </location>
</feature>
<evidence type="ECO:0000256" key="4">
    <source>
        <dbReference type="SAM" id="MobiDB-lite"/>
    </source>
</evidence>
<evidence type="ECO:0000313" key="7">
    <source>
        <dbReference type="EMBL" id="TGX43380.1"/>
    </source>
</evidence>
<dbReference type="Pfam" id="PF08479">
    <property type="entry name" value="POTRA_2"/>
    <property type="match status" value="1"/>
</dbReference>
<dbReference type="PANTHER" id="PTHR34597:SF6">
    <property type="entry name" value="BLR6126 PROTEIN"/>
    <property type="match status" value="1"/>
</dbReference>
<keyword evidence="8" id="KW-1185">Reference proteome</keyword>
<evidence type="ECO:0000256" key="2">
    <source>
        <dbReference type="ARBA" id="ARBA00022692"/>
    </source>
</evidence>
<dbReference type="Pfam" id="PF03865">
    <property type="entry name" value="ShlB"/>
    <property type="match status" value="1"/>
</dbReference>
<sequence length="652" mass="69959">MARGPQGPVIAKMRAVSAVHSPSLSAPKTLCGLHVPDAPQFASVDGKTTSVESREATDPEARRPVRPIRGTQARRRIVWNIRGISVAGSCKQARALGSGALLAPMLFWSCVGADAALAQDFPRNPLPTREELDPARRTETSTRVRANPLFSPLRAPCAFAEMEQRFKLTSVEFLGATALTARQLAPAYQDLLNSEVPLSAACEIRDRAAALFFREGILARVEIPRQEITDGKLTIEVIEAHLSDVRVSGDVGPVRRKIEQYINKARSDGPFDLDKVQRYLLLASDIPGVRITTTIRPITGQRGAVALEIEVTRDLLDTTFNIHNLASETSGPWTALARVDVNSLTAFGDRTSISAYASRDLKKQRVIQFAQEGRFGSQGLVARTSLSYAEGHPGGLLGFLGLNTQSIVSSTELSYPIVRKRRENLTLANGLEMANQKTRFGEFTVSEDRIRVAFARLQGNVSDAIGTVPISAAGSIEVRKGLDILNASDPGAIELSRFDADPRAGVVRANLFAQAQLSPVVSVSIRTEAQTATGPLVSYEEISAGNFTIGRGYDAGVISGERGVASAFEITMGPFGNKTASASLFAFLDAARVDNFDLGGESASVKSVGGGFRAVVLGSATLDVTMAVPLTEPFRGFGKPDPRVLVNLTTRF</sequence>
<dbReference type="OrthoDB" id="7486497at2"/>
<evidence type="ECO:0000313" key="8">
    <source>
        <dbReference type="Proteomes" id="UP000309848"/>
    </source>
</evidence>
<proteinExistence type="predicted"/>
<organism evidence="7 8">
    <name type="scientific">Sphingomonas naasensis</name>
    <dbReference type="NCBI Taxonomy" id="1344951"/>
    <lineage>
        <taxon>Bacteria</taxon>
        <taxon>Pseudomonadati</taxon>
        <taxon>Pseudomonadota</taxon>
        <taxon>Alphaproteobacteria</taxon>
        <taxon>Sphingomonadales</taxon>
        <taxon>Sphingomonadaceae</taxon>
        <taxon>Sphingomonas</taxon>
    </lineage>
</organism>
<dbReference type="AlphaFoldDB" id="A0A4S1WNA9"/>
<keyword evidence="1" id="KW-1134">Transmembrane beta strand</keyword>
<comment type="caution">
    <text evidence="7">The sequence shown here is derived from an EMBL/GenBank/DDBJ whole genome shotgun (WGS) entry which is preliminary data.</text>
</comment>
<evidence type="ECO:0000259" key="5">
    <source>
        <dbReference type="Pfam" id="PF03865"/>
    </source>
</evidence>
<keyword evidence="1" id="KW-0472">Membrane</keyword>
<evidence type="ECO:0000256" key="3">
    <source>
        <dbReference type="ARBA" id="ARBA00023237"/>
    </source>
</evidence>
<accession>A0A4S1WNA9</accession>
<dbReference type="InterPro" id="IPR013686">
    <property type="entry name" value="Polypept-transport_assoc_ShlB"/>
</dbReference>
<gene>
    <name evidence="7" type="ORF">E5A74_09485</name>
</gene>
<protein>
    <submittedName>
        <fullName evidence="7">ShlB/FhaC/HecB family hemolysin secretion/activation protein</fullName>
    </submittedName>
</protein>
<dbReference type="GO" id="GO:0098046">
    <property type="term" value="C:type V protein secretion system complex"/>
    <property type="evidence" value="ECO:0007669"/>
    <property type="project" value="TreeGrafter"/>
</dbReference>
<reference evidence="7 8" key="1">
    <citation type="submission" date="2019-04" db="EMBL/GenBank/DDBJ databases">
        <title>Sphingomonas psychrotolerans sp. nov., isolated from soil in the Tianshan Mountains, Xinjiang, China.</title>
        <authorList>
            <person name="Luo Y."/>
            <person name="Sheng H."/>
        </authorList>
    </citation>
    <scope>NUCLEOTIDE SEQUENCE [LARGE SCALE GENOMIC DNA]</scope>
    <source>
        <strain evidence="7 8">KIS18-15</strain>
    </source>
</reference>
<dbReference type="PANTHER" id="PTHR34597">
    <property type="entry name" value="SLR1661 PROTEIN"/>
    <property type="match status" value="1"/>
</dbReference>
<dbReference type="GO" id="GO:0008320">
    <property type="term" value="F:protein transmembrane transporter activity"/>
    <property type="evidence" value="ECO:0007669"/>
    <property type="project" value="TreeGrafter"/>
</dbReference>
<feature type="region of interest" description="Disordered" evidence="4">
    <location>
        <begin position="42"/>
        <end position="63"/>
    </location>
</feature>
<name>A0A4S1WNA9_9SPHN</name>
<feature type="domain" description="Polypeptide-transport-associated ShlB-type" evidence="6">
    <location>
        <begin position="166"/>
        <end position="239"/>
    </location>
</feature>
<dbReference type="InterPro" id="IPR005565">
    <property type="entry name" value="Hemolysn_activator_HlyB_C"/>
</dbReference>
<dbReference type="Proteomes" id="UP000309848">
    <property type="component" value="Unassembled WGS sequence"/>
</dbReference>